<feature type="transmembrane region" description="Helical" evidence="5">
    <location>
        <begin position="134"/>
        <end position="153"/>
    </location>
</feature>
<organism evidence="7 8">
    <name type="scientific">Pristionchus entomophagus</name>
    <dbReference type="NCBI Taxonomy" id="358040"/>
    <lineage>
        <taxon>Eukaryota</taxon>
        <taxon>Metazoa</taxon>
        <taxon>Ecdysozoa</taxon>
        <taxon>Nematoda</taxon>
        <taxon>Chromadorea</taxon>
        <taxon>Rhabditida</taxon>
        <taxon>Rhabditina</taxon>
        <taxon>Diplogasteromorpha</taxon>
        <taxon>Diplogasteroidea</taxon>
        <taxon>Neodiplogasteridae</taxon>
        <taxon>Pristionchus</taxon>
    </lineage>
</organism>
<evidence type="ECO:0000256" key="2">
    <source>
        <dbReference type="ARBA" id="ARBA00022692"/>
    </source>
</evidence>
<feature type="transmembrane region" description="Helical" evidence="5">
    <location>
        <begin position="20"/>
        <end position="43"/>
    </location>
</feature>
<dbReference type="Pfam" id="PF10328">
    <property type="entry name" value="7TM_GPCR_Srx"/>
    <property type="match status" value="1"/>
</dbReference>
<name>A0AAV5SDD5_9BILA</name>
<dbReference type="EMBL" id="BTSX01000001">
    <property type="protein sequence ID" value="GMS79379.1"/>
    <property type="molecule type" value="Genomic_DNA"/>
</dbReference>
<evidence type="ECO:0000256" key="5">
    <source>
        <dbReference type="SAM" id="Phobius"/>
    </source>
</evidence>
<dbReference type="PROSITE" id="PS50262">
    <property type="entry name" value="G_PROTEIN_RECEP_F1_2"/>
    <property type="match status" value="1"/>
</dbReference>
<evidence type="ECO:0000259" key="6">
    <source>
        <dbReference type="PROSITE" id="PS50262"/>
    </source>
</evidence>
<reference evidence="7" key="1">
    <citation type="submission" date="2023-10" db="EMBL/GenBank/DDBJ databases">
        <title>Genome assembly of Pristionchus species.</title>
        <authorList>
            <person name="Yoshida K."/>
            <person name="Sommer R.J."/>
        </authorList>
    </citation>
    <scope>NUCLEOTIDE SEQUENCE</scope>
    <source>
        <strain evidence="7">RS0144</strain>
    </source>
</reference>
<feature type="transmembrane region" description="Helical" evidence="5">
    <location>
        <begin position="185"/>
        <end position="207"/>
    </location>
</feature>
<keyword evidence="3 5" id="KW-1133">Transmembrane helix</keyword>
<dbReference type="Proteomes" id="UP001432027">
    <property type="component" value="Unassembled WGS sequence"/>
</dbReference>
<dbReference type="Gene3D" id="1.20.1070.10">
    <property type="entry name" value="Rhodopsin 7-helix transmembrane proteins"/>
    <property type="match status" value="1"/>
</dbReference>
<gene>
    <name evidence="7" type="ORF">PENTCL1PPCAC_1554</name>
</gene>
<comment type="subcellular location">
    <subcellularLocation>
        <location evidence="1">Membrane</location>
    </subcellularLocation>
</comment>
<feature type="non-terminal residue" evidence="7">
    <location>
        <position position="1"/>
    </location>
</feature>
<dbReference type="InterPro" id="IPR017452">
    <property type="entry name" value="GPCR_Rhodpsn_7TM"/>
</dbReference>
<evidence type="ECO:0000256" key="3">
    <source>
        <dbReference type="ARBA" id="ARBA00022989"/>
    </source>
</evidence>
<comment type="caution">
    <text evidence="7">The sequence shown here is derived from an EMBL/GenBank/DDBJ whole genome shotgun (WGS) entry which is preliminary data.</text>
</comment>
<feature type="domain" description="G-protein coupled receptors family 1 profile" evidence="6">
    <location>
        <begin position="23"/>
        <end position="208"/>
    </location>
</feature>
<dbReference type="AlphaFoldDB" id="A0AAV5SDD5"/>
<dbReference type="SUPFAM" id="SSF81321">
    <property type="entry name" value="Family A G protein-coupled receptor-like"/>
    <property type="match status" value="1"/>
</dbReference>
<keyword evidence="2 5" id="KW-0812">Transmembrane</keyword>
<sequence>TTIDPLVEWYETPLDREDVMAGGSLLLLFLIFVPLYLLVVAVFVSAEKKIIGFRYLISMSVADILCMIQYALVNGLAILTKSHLISEEGRPWVQFYIDCTWFACYFHNPLIAWSRFVAIASPHSFRMQTRRTSYFLCIIFGWIAPLILSATHFQPFITTFYYEPALYGLANDNFTKYITGGHSRMILAVNAITGLLPFVFYGFLVLCS</sequence>
<keyword evidence="4 5" id="KW-0472">Membrane</keyword>
<proteinExistence type="predicted"/>
<evidence type="ECO:0000256" key="1">
    <source>
        <dbReference type="ARBA" id="ARBA00004370"/>
    </source>
</evidence>
<accession>A0AAV5SDD5</accession>
<evidence type="ECO:0000313" key="8">
    <source>
        <dbReference type="Proteomes" id="UP001432027"/>
    </source>
</evidence>
<evidence type="ECO:0000313" key="7">
    <source>
        <dbReference type="EMBL" id="GMS79379.1"/>
    </source>
</evidence>
<dbReference type="GO" id="GO:0016020">
    <property type="term" value="C:membrane"/>
    <property type="evidence" value="ECO:0007669"/>
    <property type="project" value="UniProtKB-SubCell"/>
</dbReference>
<dbReference type="InterPro" id="IPR019430">
    <property type="entry name" value="7TM_GPCR_serpentine_rcpt_Srx"/>
</dbReference>
<feature type="transmembrane region" description="Helical" evidence="5">
    <location>
        <begin position="55"/>
        <end position="73"/>
    </location>
</feature>
<protein>
    <recommendedName>
        <fullName evidence="6">G-protein coupled receptors family 1 profile domain-containing protein</fullName>
    </recommendedName>
</protein>
<keyword evidence="8" id="KW-1185">Reference proteome</keyword>
<feature type="transmembrane region" description="Helical" evidence="5">
    <location>
        <begin position="93"/>
        <end position="113"/>
    </location>
</feature>
<evidence type="ECO:0000256" key="4">
    <source>
        <dbReference type="ARBA" id="ARBA00023136"/>
    </source>
</evidence>